<evidence type="ECO:0008006" key="5">
    <source>
        <dbReference type="Google" id="ProtNLM"/>
    </source>
</evidence>
<dbReference type="OrthoDB" id="6889321at2759"/>
<feature type="domain" description="Reverse transcriptase" evidence="1">
    <location>
        <begin position="485"/>
        <end position="599"/>
    </location>
</feature>
<dbReference type="PANTHER" id="PTHR36688">
    <property type="entry name" value="ENDO/EXONUCLEASE/PHOSPHATASE DOMAIN-CONTAINING PROTEIN"/>
    <property type="match status" value="1"/>
</dbReference>
<name>A0A821NEL1_9NEOP</name>
<dbReference type="GO" id="GO:0003824">
    <property type="term" value="F:catalytic activity"/>
    <property type="evidence" value="ECO:0007669"/>
    <property type="project" value="InterPro"/>
</dbReference>
<dbReference type="SUPFAM" id="SSF56672">
    <property type="entry name" value="DNA/RNA polymerases"/>
    <property type="match status" value="1"/>
</dbReference>
<accession>A0A821NEL1</accession>
<dbReference type="PANTHER" id="PTHR36688:SF2">
    <property type="entry name" value="ENDONUCLEASE_EXONUCLEASE_PHOSPHATASE DOMAIN-CONTAINING PROTEIN"/>
    <property type="match status" value="1"/>
</dbReference>
<proteinExistence type="predicted"/>
<dbReference type="AlphaFoldDB" id="A0A821NEL1"/>
<dbReference type="SUPFAM" id="SSF56219">
    <property type="entry name" value="DNase I-like"/>
    <property type="match status" value="1"/>
</dbReference>
<dbReference type="EMBL" id="CAJOBZ010000004">
    <property type="protein sequence ID" value="CAF4784805.1"/>
    <property type="molecule type" value="Genomic_DNA"/>
</dbReference>
<evidence type="ECO:0000313" key="4">
    <source>
        <dbReference type="Proteomes" id="UP000663880"/>
    </source>
</evidence>
<evidence type="ECO:0000259" key="2">
    <source>
        <dbReference type="Pfam" id="PF14529"/>
    </source>
</evidence>
<dbReference type="InterPro" id="IPR005135">
    <property type="entry name" value="Endo/exonuclease/phosphatase"/>
</dbReference>
<evidence type="ECO:0000259" key="1">
    <source>
        <dbReference type="Pfam" id="PF00078"/>
    </source>
</evidence>
<protein>
    <recommendedName>
        <fullName evidence="5">Reverse transcriptase domain-containing protein</fullName>
    </recommendedName>
</protein>
<sequence length="630" mass="71143">MDKQAKALQWNCRSASSKKSDIIYLINKYKPFIFALQETWLKPGAPCRYSGYACLREDRIDGYGGVALLVKHHLPFSHFPIPSHSNDFSIIAAIVNNICYVSIYIPHPSSSIFVEIDSIISTLPKPFILLGDFNSQHNSWGSSTTNTYGVSLMELLNSHNLCFLNDGSVTRRTSPNEGSSVPDLSICTPSLASTISWSTLSSSYGSDHFPLLLRFPFHINFTFRHSPRLKHRLNNADWDTFKSRIEQKMTSLPNISHGSESICADALTKLFIEVADKTFPLKNGALGFIPSPPWWDQECSDAIKKRKQVELQYCENCTSENFDLVTDAFKATSLLFKREKTDSWKSFCLSISPNVRPSVVWRNIRRFRCAFTETSGSLPDSLTNQFLDRLAPTTVPETIIIPLMPLNPSGLNSPFSMYEIKGILSSVIDSAPGDDGIPYSFISHLGDQTLEYFLKLINTLMLTGSIPPRWKNQIIIPILKSNKNPSNANSYRPIALSSVLIKLCEHLVKTRLEWFVESNKLLCDSQFGFRRGKSTMDSIAIFITDIFLAFSRNDSVVATFLDVQSAYDNVVLSVLHKKLQYLNVPVMLSNFIINTFIRKTHHSNFTRLHCCNQNLMERSSSRISLKSHLI</sequence>
<evidence type="ECO:0000313" key="3">
    <source>
        <dbReference type="EMBL" id="CAF4784805.1"/>
    </source>
</evidence>
<dbReference type="InterPro" id="IPR000477">
    <property type="entry name" value="RT_dom"/>
</dbReference>
<dbReference type="Proteomes" id="UP000663880">
    <property type="component" value="Unassembled WGS sequence"/>
</dbReference>
<organism evidence="3 4">
    <name type="scientific">Pieris macdunnoughi</name>
    <dbReference type="NCBI Taxonomy" id="345717"/>
    <lineage>
        <taxon>Eukaryota</taxon>
        <taxon>Metazoa</taxon>
        <taxon>Ecdysozoa</taxon>
        <taxon>Arthropoda</taxon>
        <taxon>Hexapoda</taxon>
        <taxon>Insecta</taxon>
        <taxon>Pterygota</taxon>
        <taxon>Neoptera</taxon>
        <taxon>Endopterygota</taxon>
        <taxon>Lepidoptera</taxon>
        <taxon>Glossata</taxon>
        <taxon>Ditrysia</taxon>
        <taxon>Papilionoidea</taxon>
        <taxon>Pieridae</taxon>
        <taxon>Pierinae</taxon>
        <taxon>Pieris</taxon>
    </lineage>
</organism>
<keyword evidence="4" id="KW-1185">Reference proteome</keyword>
<feature type="domain" description="Endonuclease/exonuclease/phosphatase" evidence="2">
    <location>
        <begin position="99"/>
        <end position="211"/>
    </location>
</feature>
<dbReference type="GO" id="GO:0071897">
    <property type="term" value="P:DNA biosynthetic process"/>
    <property type="evidence" value="ECO:0007669"/>
    <property type="project" value="UniProtKB-ARBA"/>
</dbReference>
<dbReference type="InterPro" id="IPR036691">
    <property type="entry name" value="Endo/exonu/phosph_ase_sf"/>
</dbReference>
<reference evidence="3" key="1">
    <citation type="submission" date="2021-02" db="EMBL/GenBank/DDBJ databases">
        <authorList>
            <person name="Steward A R."/>
        </authorList>
    </citation>
    <scope>NUCLEOTIDE SEQUENCE</scope>
</reference>
<dbReference type="Pfam" id="PF14529">
    <property type="entry name" value="Exo_endo_phos_2"/>
    <property type="match status" value="1"/>
</dbReference>
<dbReference type="InterPro" id="IPR052560">
    <property type="entry name" value="RdDP_mobile_element"/>
</dbReference>
<dbReference type="Gene3D" id="3.60.10.10">
    <property type="entry name" value="Endonuclease/exonuclease/phosphatase"/>
    <property type="match status" value="1"/>
</dbReference>
<dbReference type="Pfam" id="PF00078">
    <property type="entry name" value="RVT_1"/>
    <property type="match status" value="1"/>
</dbReference>
<gene>
    <name evidence="3" type="ORF">PMACD_LOCUS2544</name>
</gene>
<comment type="caution">
    <text evidence="3">The sequence shown here is derived from an EMBL/GenBank/DDBJ whole genome shotgun (WGS) entry which is preliminary data.</text>
</comment>
<dbReference type="InterPro" id="IPR043502">
    <property type="entry name" value="DNA/RNA_pol_sf"/>
</dbReference>